<evidence type="ECO:0000313" key="2">
    <source>
        <dbReference type="EMBL" id="MBO8470515.1"/>
    </source>
</evidence>
<keyword evidence="1" id="KW-0812">Transmembrane</keyword>
<feature type="transmembrane region" description="Helical" evidence="1">
    <location>
        <begin position="60"/>
        <end position="87"/>
    </location>
</feature>
<reference evidence="2" key="1">
    <citation type="submission" date="2020-10" db="EMBL/GenBank/DDBJ databases">
        <authorList>
            <person name="Gilroy R."/>
        </authorList>
    </citation>
    <scope>NUCLEOTIDE SEQUENCE</scope>
    <source>
        <strain evidence="2">B2-22910</strain>
    </source>
</reference>
<dbReference type="EMBL" id="JADIMB010000026">
    <property type="protein sequence ID" value="MBO8470515.1"/>
    <property type="molecule type" value="Genomic_DNA"/>
</dbReference>
<gene>
    <name evidence="2" type="ORF">IAB82_01825</name>
</gene>
<keyword evidence="1" id="KW-1133">Transmembrane helix</keyword>
<dbReference type="AlphaFoldDB" id="A0A9D9IEC3"/>
<dbReference type="Proteomes" id="UP000823603">
    <property type="component" value="Unassembled WGS sequence"/>
</dbReference>
<name>A0A9D9IEC3_9BACT</name>
<proteinExistence type="predicted"/>
<keyword evidence="1" id="KW-0472">Membrane</keyword>
<reference evidence="2" key="2">
    <citation type="journal article" date="2021" name="PeerJ">
        <title>Extensive microbial diversity within the chicken gut microbiome revealed by metagenomics and culture.</title>
        <authorList>
            <person name="Gilroy R."/>
            <person name="Ravi A."/>
            <person name="Getino M."/>
            <person name="Pursley I."/>
            <person name="Horton D.L."/>
            <person name="Alikhan N.F."/>
            <person name="Baker D."/>
            <person name="Gharbi K."/>
            <person name="Hall N."/>
            <person name="Watson M."/>
            <person name="Adriaenssens E.M."/>
            <person name="Foster-Nyarko E."/>
            <person name="Jarju S."/>
            <person name="Secka A."/>
            <person name="Antonio M."/>
            <person name="Oren A."/>
            <person name="Chaudhuri R.R."/>
            <person name="La Ragione R."/>
            <person name="Hildebrand F."/>
            <person name="Pallen M.J."/>
        </authorList>
    </citation>
    <scope>NUCLEOTIDE SEQUENCE</scope>
    <source>
        <strain evidence="2">B2-22910</strain>
    </source>
</reference>
<comment type="caution">
    <text evidence="2">The sequence shown here is derived from an EMBL/GenBank/DDBJ whole genome shotgun (WGS) entry which is preliminary data.</text>
</comment>
<accession>A0A9D9IEC3</accession>
<organism evidence="2 3">
    <name type="scientific">Candidatus Cryptobacteroides faecavium</name>
    <dbReference type="NCBI Taxonomy" id="2840762"/>
    <lineage>
        <taxon>Bacteria</taxon>
        <taxon>Pseudomonadati</taxon>
        <taxon>Bacteroidota</taxon>
        <taxon>Bacteroidia</taxon>
        <taxon>Bacteroidales</taxon>
        <taxon>Candidatus Cryptobacteroides</taxon>
    </lineage>
</organism>
<evidence type="ECO:0000313" key="3">
    <source>
        <dbReference type="Proteomes" id="UP000823603"/>
    </source>
</evidence>
<sequence length="96" mass="11058">MIKSYLKSSDISLLCILISILLILTWLQQEYVAIPQLTNMPVVDDAVKGRLIENFYKYRWVGFLTAPLILLLRITLTTLCLFIGGFFDEAMPKQNF</sequence>
<protein>
    <submittedName>
        <fullName evidence="2">Uncharacterized protein</fullName>
    </submittedName>
</protein>
<feature type="non-terminal residue" evidence="2">
    <location>
        <position position="96"/>
    </location>
</feature>
<evidence type="ECO:0000256" key="1">
    <source>
        <dbReference type="SAM" id="Phobius"/>
    </source>
</evidence>